<dbReference type="PANTHER" id="PTHR45625:SF3">
    <property type="entry name" value="PEPTIDYL-PROLYL CIS-TRANS ISOMERASE B-RELATED"/>
    <property type="match status" value="1"/>
</dbReference>
<dbReference type="SUPFAM" id="SSF50891">
    <property type="entry name" value="Cyclophilin-like"/>
    <property type="match status" value="1"/>
</dbReference>
<keyword evidence="3" id="KW-1133">Transmembrane helix</keyword>
<feature type="compositionally biased region" description="Low complexity" evidence="2">
    <location>
        <begin position="62"/>
        <end position="77"/>
    </location>
</feature>
<evidence type="ECO:0000256" key="1">
    <source>
        <dbReference type="ARBA" id="ARBA00002388"/>
    </source>
</evidence>
<dbReference type="InterPro" id="IPR044666">
    <property type="entry name" value="Cyclophilin_A-like"/>
</dbReference>
<name>A0A1G4YBC6_9ACTN</name>
<feature type="region of interest" description="Disordered" evidence="2">
    <location>
        <begin position="57"/>
        <end position="91"/>
    </location>
</feature>
<dbReference type="AlphaFoldDB" id="A0A1G4YBC6"/>
<evidence type="ECO:0000259" key="4">
    <source>
        <dbReference type="PROSITE" id="PS50072"/>
    </source>
</evidence>
<organism evidence="5 6">
    <name type="scientific">Klenkia marina</name>
    <dbReference type="NCBI Taxonomy" id="1960309"/>
    <lineage>
        <taxon>Bacteria</taxon>
        <taxon>Bacillati</taxon>
        <taxon>Actinomycetota</taxon>
        <taxon>Actinomycetes</taxon>
        <taxon>Geodermatophilales</taxon>
        <taxon>Geodermatophilaceae</taxon>
        <taxon>Klenkia</taxon>
    </lineage>
</organism>
<evidence type="ECO:0000313" key="5">
    <source>
        <dbReference type="EMBL" id="SCX50724.1"/>
    </source>
</evidence>
<dbReference type="CDD" id="cd00317">
    <property type="entry name" value="cyclophilin"/>
    <property type="match status" value="1"/>
</dbReference>
<reference evidence="6" key="1">
    <citation type="submission" date="2016-10" db="EMBL/GenBank/DDBJ databases">
        <authorList>
            <person name="Varghese N."/>
            <person name="Submissions S."/>
        </authorList>
    </citation>
    <scope>NUCLEOTIDE SEQUENCE [LARGE SCALE GENOMIC DNA]</scope>
    <source>
        <strain evidence="6">DSM 45722</strain>
    </source>
</reference>
<dbReference type="EMBL" id="FMUH01000003">
    <property type="protein sequence ID" value="SCX50724.1"/>
    <property type="molecule type" value="Genomic_DNA"/>
</dbReference>
<dbReference type="PROSITE" id="PS50072">
    <property type="entry name" value="CSA_PPIASE_2"/>
    <property type="match status" value="1"/>
</dbReference>
<dbReference type="RefSeq" id="WP_092804431.1">
    <property type="nucleotide sequence ID" value="NZ_FMUH01000003.1"/>
</dbReference>
<feature type="transmembrane region" description="Helical" evidence="3">
    <location>
        <begin position="32"/>
        <end position="52"/>
    </location>
</feature>
<dbReference type="InterPro" id="IPR002130">
    <property type="entry name" value="Cyclophilin-type_PPIase_dom"/>
</dbReference>
<evidence type="ECO:0000256" key="2">
    <source>
        <dbReference type="SAM" id="MobiDB-lite"/>
    </source>
</evidence>
<proteinExistence type="predicted"/>
<evidence type="ECO:0000256" key="3">
    <source>
        <dbReference type="SAM" id="Phobius"/>
    </source>
</evidence>
<sequence length="281" mass="27951">MVSNKQRRQAAQRHLQRQLERRAAQQRARRRNLLIGSTVAAVVVVVGAALLITNLGGDDDSSSTASSSSPAATSAPAAPTPGPGAERAGQTTAAGSCTYTYDAQGSSGTFAVDAPSGDLPTGTQAETIATSAGAIGITLDYSGLGACAADSFSTLASQGYFDGTVCHRLTTSPGLEVLQCGDPSGTGAGGPGYSFPTAVSGTETYPRGTLAMANSGQGTDGSQFFLVYGDSLQGNPNYTVFGTVDEAGLGVLDQIAAAGTADGSQDGAPSTPVTITGVTPS</sequence>
<dbReference type="Gene3D" id="2.40.100.10">
    <property type="entry name" value="Cyclophilin-like"/>
    <property type="match status" value="1"/>
</dbReference>
<comment type="function">
    <text evidence="1">PPIases accelerate the folding of proteins. It catalyzes the cis-trans isomerization of proline imidic peptide bonds in oligopeptides.</text>
</comment>
<keyword evidence="3" id="KW-0812">Transmembrane</keyword>
<feature type="compositionally biased region" description="Polar residues" evidence="2">
    <location>
        <begin position="267"/>
        <end position="281"/>
    </location>
</feature>
<dbReference type="STRING" id="1960309.SAMN03159343_2470"/>
<dbReference type="Pfam" id="PF00160">
    <property type="entry name" value="Pro_isomerase"/>
    <property type="match status" value="1"/>
</dbReference>
<keyword evidence="3" id="KW-0472">Membrane</keyword>
<accession>A0A1G4YBC6</accession>
<feature type="compositionally biased region" description="Basic residues" evidence="2">
    <location>
        <begin position="1"/>
        <end position="16"/>
    </location>
</feature>
<protein>
    <submittedName>
        <fullName evidence="5">Peptidyl-prolyl cis-trans isomerase B (Cyclophilin B)</fullName>
    </submittedName>
</protein>
<feature type="region of interest" description="Disordered" evidence="2">
    <location>
        <begin position="1"/>
        <end position="23"/>
    </location>
</feature>
<evidence type="ECO:0000313" key="6">
    <source>
        <dbReference type="Proteomes" id="UP000198981"/>
    </source>
</evidence>
<dbReference type="PANTHER" id="PTHR45625">
    <property type="entry name" value="PEPTIDYL-PROLYL CIS-TRANS ISOMERASE-RELATED"/>
    <property type="match status" value="1"/>
</dbReference>
<dbReference type="OrthoDB" id="5507614at2"/>
<feature type="domain" description="PPIase cyclophilin-type" evidence="4">
    <location>
        <begin position="148"/>
        <end position="280"/>
    </location>
</feature>
<feature type="region of interest" description="Disordered" evidence="2">
    <location>
        <begin position="260"/>
        <end position="281"/>
    </location>
</feature>
<dbReference type="InterPro" id="IPR029000">
    <property type="entry name" value="Cyclophilin-like_dom_sf"/>
</dbReference>
<keyword evidence="5" id="KW-0413">Isomerase</keyword>
<gene>
    <name evidence="5" type="ORF">SAMN03159343_2470</name>
</gene>
<dbReference type="Proteomes" id="UP000198981">
    <property type="component" value="Unassembled WGS sequence"/>
</dbReference>
<keyword evidence="6" id="KW-1185">Reference proteome</keyword>
<dbReference type="GO" id="GO:0003755">
    <property type="term" value="F:peptidyl-prolyl cis-trans isomerase activity"/>
    <property type="evidence" value="ECO:0007669"/>
    <property type="project" value="InterPro"/>
</dbReference>